<sequence>MDDRLFQGLSFIAPSHRRARSDIEIETHRHPVDVSQFPPPSFVAPGLRGTRSSQPVRKPTATGTWSITVSVLVLEILCLDKMDRLDSSAQPAQDELATPTVRTQMEEYAAWAPENNIAASTTMNDVATTADAEDTVDPAVATTVL</sequence>
<reference evidence="1 2" key="1">
    <citation type="submission" date="2024-01" db="EMBL/GenBank/DDBJ databases">
        <title>Complete genome of Cladobotryum mycophilum ATHUM6906.</title>
        <authorList>
            <person name="Christinaki A.C."/>
            <person name="Myridakis A.I."/>
            <person name="Kouvelis V.N."/>
        </authorList>
    </citation>
    <scope>NUCLEOTIDE SEQUENCE [LARGE SCALE GENOMIC DNA]</scope>
    <source>
        <strain evidence="1 2">ATHUM6906</strain>
    </source>
</reference>
<evidence type="ECO:0000313" key="2">
    <source>
        <dbReference type="Proteomes" id="UP001338125"/>
    </source>
</evidence>
<comment type="caution">
    <text evidence="1">The sequence shown here is derived from an EMBL/GenBank/DDBJ whole genome shotgun (WGS) entry which is preliminary data.</text>
</comment>
<dbReference type="Proteomes" id="UP001338125">
    <property type="component" value="Unassembled WGS sequence"/>
</dbReference>
<dbReference type="EMBL" id="JAVFKD010000015">
    <property type="protein sequence ID" value="KAK5989074.1"/>
    <property type="molecule type" value="Genomic_DNA"/>
</dbReference>
<accession>A0ABR0SAR4</accession>
<protein>
    <submittedName>
        <fullName evidence="1">Uncharacterized protein</fullName>
    </submittedName>
</protein>
<gene>
    <name evidence="1" type="ORF">PT974_10572</name>
</gene>
<proteinExistence type="predicted"/>
<keyword evidence="2" id="KW-1185">Reference proteome</keyword>
<evidence type="ECO:0000313" key="1">
    <source>
        <dbReference type="EMBL" id="KAK5989074.1"/>
    </source>
</evidence>
<name>A0ABR0SAR4_9HYPO</name>
<organism evidence="1 2">
    <name type="scientific">Cladobotryum mycophilum</name>
    <dbReference type="NCBI Taxonomy" id="491253"/>
    <lineage>
        <taxon>Eukaryota</taxon>
        <taxon>Fungi</taxon>
        <taxon>Dikarya</taxon>
        <taxon>Ascomycota</taxon>
        <taxon>Pezizomycotina</taxon>
        <taxon>Sordariomycetes</taxon>
        <taxon>Hypocreomycetidae</taxon>
        <taxon>Hypocreales</taxon>
        <taxon>Hypocreaceae</taxon>
        <taxon>Cladobotryum</taxon>
    </lineage>
</organism>